<dbReference type="AlphaFoldDB" id="A0AAX4P4E9"/>
<dbReference type="PANTHER" id="PTHR22950:SF461">
    <property type="entry name" value="AMINO ACID TRANSPORTER TRANSMEMBRANE DOMAIN-CONTAINING PROTEIN"/>
    <property type="match status" value="1"/>
</dbReference>
<feature type="transmembrane region" description="Helical" evidence="7">
    <location>
        <begin position="259"/>
        <end position="278"/>
    </location>
</feature>
<feature type="transmembrane region" description="Helical" evidence="7">
    <location>
        <begin position="210"/>
        <end position="229"/>
    </location>
</feature>
<feature type="transmembrane region" description="Helical" evidence="7">
    <location>
        <begin position="416"/>
        <end position="438"/>
    </location>
</feature>
<feature type="transmembrane region" description="Helical" evidence="7">
    <location>
        <begin position="385"/>
        <end position="404"/>
    </location>
</feature>
<feature type="transmembrane region" description="Helical" evidence="7">
    <location>
        <begin position="539"/>
        <end position="562"/>
    </location>
</feature>
<feature type="transmembrane region" description="Helical" evidence="7">
    <location>
        <begin position="574"/>
        <end position="595"/>
    </location>
</feature>
<keyword evidence="4 7" id="KW-1133">Transmembrane helix</keyword>
<dbReference type="PANTHER" id="PTHR22950">
    <property type="entry name" value="AMINO ACID TRANSPORTER"/>
    <property type="match status" value="1"/>
</dbReference>
<feature type="compositionally biased region" description="Acidic residues" evidence="6">
    <location>
        <begin position="1"/>
        <end position="10"/>
    </location>
</feature>
<dbReference type="Proteomes" id="UP001472866">
    <property type="component" value="Chromosome 03"/>
</dbReference>
<evidence type="ECO:0000256" key="7">
    <source>
        <dbReference type="SAM" id="Phobius"/>
    </source>
</evidence>
<evidence type="ECO:0000313" key="9">
    <source>
        <dbReference type="EMBL" id="WZN60918.1"/>
    </source>
</evidence>
<evidence type="ECO:0000259" key="8">
    <source>
        <dbReference type="Pfam" id="PF01490"/>
    </source>
</evidence>
<feature type="transmembrane region" description="Helical" evidence="7">
    <location>
        <begin position="512"/>
        <end position="533"/>
    </location>
</feature>
<gene>
    <name evidence="9" type="ORF">HKI87_03g24520</name>
</gene>
<dbReference type="GO" id="GO:0016020">
    <property type="term" value="C:membrane"/>
    <property type="evidence" value="ECO:0007669"/>
    <property type="project" value="UniProtKB-SubCell"/>
</dbReference>
<feature type="transmembrane region" description="Helical" evidence="7">
    <location>
        <begin position="184"/>
        <end position="204"/>
    </location>
</feature>
<evidence type="ECO:0000256" key="1">
    <source>
        <dbReference type="ARBA" id="ARBA00004141"/>
    </source>
</evidence>
<evidence type="ECO:0000256" key="4">
    <source>
        <dbReference type="ARBA" id="ARBA00022989"/>
    </source>
</evidence>
<sequence length="626" mass="69978">MKSIGEEDIDRSEGTLSTTRSLPDQVTPERSAKRRLRWPLEGSRGSTLKSKSSESTTSWLHSSKQKSKSSEQPLNTDLSMVRLSRKTGIKLFPGQLEEDSSQFKNVVDLKRLNGLQAVDPVKEGEGEAMMRAPSRANTNVTNLGHMLSEQVFSCCVWRRGGSNQNTEGMTDSEIQKMPPSRTRWWQVTLYIINDAVGSWLVYFSPIILGMWGWVLGILILILMWPLNLYTAHLLWRCRNAFPGAISIGDLVFYVTRSSVAMYATFFFANLCILITLSNQMFTAASNIYYFFDRTYPELYGGMCFAGVSAIVVAILVPLTQIRYLHQLTPINILNVTCMLIFVVLAVYSLVLRGDVSPDHMVGPNTDALSLTWTNPGSLQASGPVLGFQVLFNGYYYQVLILEMMGEMKDPAEFPKANYWSTPVILGVTLTMAITQYYYLGGRQEIVDVTPVSVLESFFGTSNRRNPVAIAAIACFSVHMIGCCVIRSVVLTRSCLLLIAPKRANESNWGSRLAWTAISLVVLAVAWGLSTVIVTIAFTAWITTMLVIVVTFFIPIACYLVICKKRKALGRIPKLEVALLAFIVLFCLFVIVTEVVKEAIDPRIFVEIQNRTLLEIEAAYQCTDFQF</sequence>
<feature type="domain" description="Amino acid transporter transmembrane" evidence="8">
    <location>
        <begin position="181"/>
        <end position="591"/>
    </location>
</feature>
<evidence type="ECO:0000256" key="6">
    <source>
        <dbReference type="SAM" id="MobiDB-lite"/>
    </source>
</evidence>
<dbReference type="GO" id="GO:0015179">
    <property type="term" value="F:L-amino acid transmembrane transporter activity"/>
    <property type="evidence" value="ECO:0007669"/>
    <property type="project" value="TreeGrafter"/>
</dbReference>
<proteinExistence type="predicted"/>
<feature type="transmembrane region" description="Helical" evidence="7">
    <location>
        <begin position="467"/>
        <end position="491"/>
    </location>
</feature>
<dbReference type="Pfam" id="PF01490">
    <property type="entry name" value="Aa_trans"/>
    <property type="match status" value="1"/>
</dbReference>
<feature type="transmembrane region" description="Helical" evidence="7">
    <location>
        <begin position="298"/>
        <end position="318"/>
    </location>
</feature>
<protein>
    <submittedName>
        <fullName evidence="9">Transmembrane amino acid transporter protein</fullName>
    </submittedName>
</protein>
<name>A0AAX4P4E9_9CHLO</name>
<keyword evidence="3" id="KW-0813">Transport</keyword>
<accession>A0AAX4P4E9</accession>
<evidence type="ECO:0000256" key="5">
    <source>
        <dbReference type="ARBA" id="ARBA00023136"/>
    </source>
</evidence>
<evidence type="ECO:0000256" key="3">
    <source>
        <dbReference type="ARBA" id="ARBA00022970"/>
    </source>
</evidence>
<feature type="compositionally biased region" description="Low complexity" evidence="6">
    <location>
        <begin position="46"/>
        <end position="62"/>
    </location>
</feature>
<keyword evidence="10" id="KW-1185">Reference proteome</keyword>
<organism evidence="9 10">
    <name type="scientific">Chloropicon roscoffensis</name>
    <dbReference type="NCBI Taxonomy" id="1461544"/>
    <lineage>
        <taxon>Eukaryota</taxon>
        <taxon>Viridiplantae</taxon>
        <taxon>Chlorophyta</taxon>
        <taxon>Chloropicophyceae</taxon>
        <taxon>Chloropicales</taxon>
        <taxon>Chloropicaceae</taxon>
        <taxon>Chloropicon</taxon>
    </lineage>
</organism>
<evidence type="ECO:0000313" key="10">
    <source>
        <dbReference type="Proteomes" id="UP001472866"/>
    </source>
</evidence>
<keyword evidence="5 7" id="KW-0472">Membrane</keyword>
<reference evidence="9 10" key="1">
    <citation type="submission" date="2024-03" db="EMBL/GenBank/DDBJ databases">
        <title>Complete genome sequence of the green alga Chloropicon roscoffensis RCC1871.</title>
        <authorList>
            <person name="Lemieux C."/>
            <person name="Pombert J.-F."/>
            <person name="Otis C."/>
            <person name="Turmel M."/>
        </authorList>
    </citation>
    <scope>NUCLEOTIDE SEQUENCE [LARGE SCALE GENOMIC DNA]</scope>
    <source>
        <strain evidence="9 10">RCC1871</strain>
    </source>
</reference>
<keyword evidence="2 7" id="KW-0812">Transmembrane</keyword>
<evidence type="ECO:0000256" key="2">
    <source>
        <dbReference type="ARBA" id="ARBA00022692"/>
    </source>
</evidence>
<comment type="subcellular location">
    <subcellularLocation>
        <location evidence="1">Membrane</location>
        <topology evidence="1">Multi-pass membrane protein</topology>
    </subcellularLocation>
</comment>
<feature type="region of interest" description="Disordered" evidence="6">
    <location>
        <begin position="1"/>
        <end position="79"/>
    </location>
</feature>
<dbReference type="EMBL" id="CP151503">
    <property type="protein sequence ID" value="WZN60918.1"/>
    <property type="molecule type" value="Genomic_DNA"/>
</dbReference>
<keyword evidence="3" id="KW-0029">Amino-acid transport</keyword>
<dbReference type="InterPro" id="IPR013057">
    <property type="entry name" value="AA_transpt_TM"/>
</dbReference>
<feature type="compositionally biased region" description="Polar residues" evidence="6">
    <location>
        <begin position="14"/>
        <end position="24"/>
    </location>
</feature>
<feature type="transmembrane region" description="Helical" evidence="7">
    <location>
        <begin position="330"/>
        <end position="350"/>
    </location>
</feature>